<reference evidence="8 9" key="1">
    <citation type="submission" date="2020-08" db="EMBL/GenBank/DDBJ databases">
        <title>Sequencing the genomes of 1000 actinobacteria strains.</title>
        <authorList>
            <person name="Klenk H.-P."/>
        </authorList>
    </citation>
    <scope>NUCLEOTIDE SEQUENCE [LARGE SCALE GENOMIC DNA]</scope>
    <source>
        <strain evidence="8 9">DSM 44551</strain>
    </source>
</reference>
<evidence type="ECO:0000259" key="7">
    <source>
        <dbReference type="Pfam" id="PF04542"/>
    </source>
</evidence>
<feature type="compositionally biased region" description="Basic and acidic residues" evidence="6">
    <location>
        <begin position="197"/>
        <end position="208"/>
    </location>
</feature>
<evidence type="ECO:0000313" key="8">
    <source>
        <dbReference type="EMBL" id="MBB5435442.1"/>
    </source>
</evidence>
<dbReference type="GO" id="GO:0003677">
    <property type="term" value="F:DNA binding"/>
    <property type="evidence" value="ECO:0007669"/>
    <property type="project" value="UniProtKB-KW"/>
</dbReference>
<feature type="domain" description="RNA polymerase sigma-70 region 2" evidence="7">
    <location>
        <begin position="29"/>
        <end position="96"/>
    </location>
</feature>
<dbReference type="Proteomes" id="UP000572635">
    <property type="component" value="Unassembled WGS sequence"/>
</dbReference>
<sequence length="208" mass="22710">MSDQTCNGPSPGELVERARAGDPSAVEALLRRYALMVDAIVRCYRLPHQDAADARQLVWCRLAEHLDRIREPERVGSWIARTAHSACAKQARMAARLAPVDPGTLHAVDHDTPEALVLAAEQGRLVRAAISAMGEPDRTVAALDLHWPRAPAAAVADAARLPLSRVGAVRRRARRRLRRLLADEFGEPGGSPPDDPPSERERAPRRGS</sequence>
<evidence type="ECO:0000256" key="6">
    <source>
        <dbReference type="SAM" id="MobiDB-lite"/>
    </source>
</evidence>
<dbReference type="InterPro" id="IPR039425">
    <property type="entry name" value="RNA_pol_sigma-70-like"/>
</dbReference>
<keyword evidence="5" id="KW-0804">Transcription</keyword>
<dbReference type="Gene3D" id="1.10.10.10">
    <property type="entry name" value="Winged helix-like DNA-binding domain superfamily/Winged helix DNA-binding domain"/>
    <property type="match status" value="1"/>
</dbReference>
<evidence type="ECO:0000313" key="9">
    <source>
        <dbReference type="Proteomes" id="UP000572635"/>
    </source>
</evidence>
<dbReference type="GO" id="GO:0016987">
    <property type="term" value="F:sigma factor activity"/>
    <property type="evidence" value="ECO:0007669"/>
    <property type="project" value="UniProtKB-KW"/>
</dbReference>
<evidence type="ECO:0000256" key="1">
    <source>
        <dbReference type="ARBA" id="ARBA00010641"/>
    </source>
</evidence>
<gene>
    <name evidence="8" type="ORF">HDA36_005590</name>
</gene>
<dbReference type="SUPFAM" id="SSF88946">
    <property type="entry name" value="Sigma2 domain of RNA polymerase sigma factors"/>
    <property type="match status" value="1"/>
</dbReference>
<dbReference type="InterPro" id="IPR013324">
    <property type="entry name" value="RNA_pol_sigma_r3/r4-like"/>
</dbReference>
<keyword evidence="4" id="KW-0238">DNA-binding</keyword>
<dbReference type="Gene3D" id="1.10.1740.10">
    <property type="match status" value="1"/>
</dbReference>
<comment type="caution">
    <text evidence="8">The sequence shown here is derived from an EMBL/GenBank/DDBJ whole genome shotgun (WGS) entry which is preliminary data.</text>
</comment>
<dbReference type="PANTHER" id="PTHR43133:SF8">
    <property type="entry name" value="RNA POLYMERASE SIGMA FACTOR HI_1459-RELATED"/>
    <property type="match status" value="1"/>
</dbReference>
<dbReference type="PANTHER" id="PTHR43133">
    <property type="entry name" value="RNA POLYMERASE ECF-TYPE SIGMA FACTO"/>
    <property type="match status" value="1"/>
</dbReference>
<dbReference type="InterPro" id="IPR036388">
    <property type="entry name" value="WH-like_DNA-bd_sf"/>
</dbReference>
<protein>
    <submittedName>
        <fullName evidence="8">RNA polymerase sigma factor (Sigma-70 family)</fullName>
    </submittedName>
</protein>
<dbReference type="InterPro" id="IPR013325">
    <property type="entry name" value="RNA_pol_sigma_r2"/>
</dbReference>
<dbReference type="Pfam" id="PF04542">
    <property type="entry name" value="Sigma70_r2"/>
    <property type="match status" value="1"/>
</dbReference>
<proteinExistence type="inferred from homology"/>
<comment type="similarity">
    <text evidence="1">Belongs to the sigma-70 factor family. ECF subfamily.</text>
</comment>
<name>A0A7W8QRT7_9ACTN</name>
<evidence type="ECO:0000256" key="5">
    <source>
        <dbReference type="ARBA" id="ARBA00023163"/>
    </source>
</evidence>
<dbReference type="GO" id="GO:0006352">
    <property type="term" value="P:DNA-templated transcription initiation"/>
    <property type="evidence" value="ECO:0007669"/>
    <property type="project" value="InterPro"/>
</dbReference>
<dbReference type="RefSeq" id="WP_184398255.1">
    <property type="nucleotide sequence ID" value="NZ_JACHDB010000002.1"/>
</dbReference>
<keyword evidence="9" id="KW-1185">Reference proteome</keyword>
<evidence type="ECO:0000256" key="4">
    <source>
        <dbReference type="ARBA" id="ARBA00023125"/>
    </source>
</evidence>
<keyword evidence="2" id="KW-0805">Transcription regulation</keyword>
<organism evidence="8 9">
    <name type="scientific">Nocardiopsis composta</name>
    <dbReference type="NCBI Taxonomy" id="157465"/>
    <lineage>
        <taxon>Bacteria</taxon>
        <taxon>Bacillati</taxon>
        <taxon>Actinomycetota</taxon>
        <taxon>Actinomycetes</taxon>
        <taxon>Streptosporangiales</taxon>
        <taxon>Nocardiopsidaceae</taxon>
        <taxon>Nocardiopsis</taxon>
    </lineage>
</organism>
<dbReference type="EMBL" id="JACHDB010000002">
    <property type="protein sequence ID" value="MBB5435442.1"/>
    <property type="molecule type" value="Genomic_DNA"/>
</dbReference>
<dbReference type="SUPFAM" id="SSF88659">
    <property type="entry name" value="Sigma3 and sigma4 domains of RNA polymerase sigma factors"/>
    <property type="match status" value="1"/>
</dbReference>
<evidence type="ECO:0000256" key="2">
    <source>
        <dbReference type="ARBA" id="ARBA00023015"/>
    </source>
</evidence>
<dbReference type="InterPro" id="IPR007627">
    <property type="entry name" value="RNA_pol_sigma70_r2"/>
</dbReference>
<dbReference type="AlphaFoldDB" id="A0A7W8QRT7"/>
<evidence type="ECO:0000256" key="3">
    <source>
        <dbReference type="ARBA" id="ARBA00023082"/>
    </source>
</evidence>
<accession>A0A7W8QRT7</accession>
<feature type="region of interest" description="Disordered" evidence="6">
    <location>
        <begin position="180"/>
        <end position="208"/>
    </location>
</feature>
<keyword evidence="3" id="KW-0731">Sigma factor</keyword>